<protein>
    <submittedName>
        <fullName evidence="6">LysR family transcriptional regulator</fullName>
    </submittedName>
</protein>
<dbReference type="InterPro" id="IPR000847">
    <property type="entry name" value="LysR_HTH_N"/>
</dbReference>
<evidence type="ECO:0000313" key="7">
    <source>
        <dbReference type="Proteomes" id="UP000252479"/>
    </source>
</evidence>
<sequence>MSHRLPSTKELHAFVITAEELNFTSAAQRLNLTQGAVSRQILALEQRLEISLFQRHARGLYLTEKGAEFLPLIETALNQIQRAVEKISHDKHTIRLKAPSCITSWLLPKLMQFQQTHPDIDVELTSSINHKVNFSTEHFDAAIGYGELDKLPKLDHQLSSELLFEEKLTPMCSPSLFTEITPLALEKLTHITWLHATPGKSDWKLWLKQLSKNLHRPEINSMRVKQNQHFATLDLSINAAVQGFGMAIGDVTLAKTELEMGRLTTPYPLEVSSGKGYFLMRPKSSINPSLERLINELLHRHQ</sequence>
<accession>A0A368LJC5</accession>
<dbReference type="Pfam" id="PF00126">
    <property type="entry name" value="HTH_1"/>
    <property type="match status" value="1"/>
</dbReference>
<dbReference type="Pfam" id="PF03466">
    <property type="entry name" value="LysR_substrate"/>
    <property type="match status" value="1"/>
</dbReference>
<dbReference type="GO" id="GO:0043565">
    <property type="term" value="F:sequence-specific DNA binding"/>
    <property type="evidence" value="ECO:0007669"/>
    <property type="project" value="TreeGrafter"/>
</dbReference>
<dbReference type="PRINTS" id="PR00039">
    <property type="entry name" value="HTHLYSR"/>
</dbReference>
<dbReference type="GO" id="GO:0003700">
    <property type="term" value="F:DNA-binding transcription factor activity"/>
    <property type="evidence" value="ECO:0007669"/>
    <property type="project" value="InterPro"/>
</dbReference>
<dbReference type="Gene3D" id="3.40.190.10">
    <property type="entry name" value="Periplasmic binding protein-like II"/>
    <property type="match status" value="2"/>
</dbReference>
<keyword evidence="3" id="KW-0238">DNA-binding</keyword>
<organism evidence="6 7">
    <name type="scientific">Vibrio casei</name>
    <dbReference type="NCBI Taxonomy" id="673372"/>
    <lineage>
        <taxon>Bacteria</taxon>
        <taxon>Pseudomonadati</taxon>
        <taxon>Pseudomonadota</taxon>
        <taxon>Gammaproteobacteria</taxon>
        <taxon>Vibrionales</taxon>
        <taxon>Vibrionaceae</taxon>
        <taxon>Vibrio</taxon>
    </lineage>
</organism>
<dbReference type="GO" id="GO:0006351">
    <property type="term" value="P:DNA-templated transcription"/>
    <property type="evidence" value="ECO:0007669"/>
    <property type="project" value="TreeGrafter"/>
</dbReference>
<name>A0A368LJC5_9VIBR</name>
<dbReference type="EMBL" id="QPGL01000002">
    <property type="protein sequence ID" value="RCS70850.1"/>
    <property type="molecule type" value="Genomic_DNA"/>
</dbReference>
<dbReference type="Gene3D" id="1.10.10.10">
    <property type="entry name" value="Winged helix-like DNA-binding domain superfamily/Winged helix DNA-binding domain"/>
    <property type="match status" value="1"/>
</dbReference>
<comment type="caution">
    <text evidence="6">The sequence shown here is derived from an EMBL/GenBank/DDBJ whole genome shotgun (WGS) entry which is preliminary data.</text>
</comment>
<keyword evidence="4" id="KW-0804">Transcription</keyword>
<dbReference type="InterPro" id="IPR036390">
    <property type="entry name" value="WH_DNA-bd_sf"/>
</dbReference>
<dbReference type="SUPFAM" id="SSF46785">
    <property type="entry name" value="Winged helix' DNA-binding domain"/>
    <property type="match status" value="1"/>
</dbReference>
<dbReference type="PANTHER" id="PTHR30537">
    <property type="entry name" value="HTH-TYPE TRANSCRIPTIONAL REGULATOR"/>
    <property type="match status" value="1"/>
</dbReference>
<evidence type="ECO:0000256" key="2">
    <source>
        <dbReference type="ARBA" id="ARBA00023015"/>
    </source>
</evidence>
<evidence type="ECO:0000256" key="3">
    <source>
        <dbReference type="ARBA" id="ARBA00023125"/>
    </source>
</evidence>
<dbReference type="FunFam" id="1.10.10.10:FF:000001">
    <property type="entry name" value="LysR family transcriptional regulator"/>
    <property type="match status" value="1"/>
</dbReference>
<evidence type="ECO:0000256" key="4">
    <source>
        <dbReference type="ARBA" id="ARBA00023163"/>
    </source>
</evidence>
<dbReference type="SUPFAM" id="SSF53850">
    <property type="entry name" value="Periplasmic binding protein-like II"/>
    <property type="match status" value="1"/>
</dbReference>
<dbReference type="InterPro" id="IPR005119">
    <property type="entry name" value="LysR_subst-bd"/>
</dbReference>
<comment type="similarity">
    <text evidence="1">Belongs to the LysR transcriptional regulatory family.</text>
</comment>
<dbReference type="PANTHER" id="PTHR30537:SF26">
    <property type="entry name" value="GLYCINE CLEAVAGE SYSTEM TRANSCRIPTIONAL ACTIVATOR"/>
    <property type="match status" value="1"/>
</dbReference>
<dbReference type="PROSITE" id="PS50931">
    <property type="entry name" value="HTH_LYSR"/>
    <property type="match status" value="1"/>
</dbReference>
<dbReference type="InterPro" id="IPR058163">
    <property type="entry name" value="LysR-type_TF_proteobact-type"/>
</dbReference>
<evidence type="ECO:0000256" key="1">
    <source>
        <dbReference type="ARBA" id="ARBA00009437"/>
    </source>
</evidence>
<keyword evidence="7" id="KW-1185">Reference proteome</keyword>
<dbReference type="InterPro" id="IPR036388">
    <property type="entry name" value="WH-like_DNA-bd_sf"/>
</dbReference>
<evidence type="ECO:0000259" key="5">
    <source>
        <dbReference type="PROSITE" id="PS50931"/>
    </source>
</evidence>
<reference evidence="6 7" key="1">
    <citation type="journal article" date="2017" name="Elife">
        <title>Extensive horizontal gene transfer in cheese-associated bacteria.</title>
        <authorList>
            <person name="Bonham K.S."/>
            <person name="Wolfe B.E."/>
            <person name="Dutton R.J."/>
        </authorList>
    </citation>
    <scope>NUCLEOTIDE SEQUENCE [LARGE SCALE GENOMIC DNA]</scope>
    <source>
        <strain evidence="6 7">JB196</strain>
    </source>
</reference>
<dbReference type="GeneID" id="303190379"/>
<evidence type="ECO:0000313" key="6">
    <source>
        <dbReference type="EMBL" id="RCS70850.1"/>
    </source>
</evidence>
<feature type="domain" description="HTH lysR-type" evidence="5">
    <location>
        <begin position="6"/>
        <end position="63"/>
    </location>
</feature>
<keyword evidence="2" id="KW-0805">Transcription regulation</keyword>
<gene>
    <name evidence="6" type="ORF">CIK83_15750</name>
</gene>
<dbReference type="RefSeq" id="WP_086963067.1">
    <property type="nucleotide sequence ID" value="NZ_FUKS01000052.1"/>
</dbReference>
<proteinExistence type="inferred from homology"/>
<dbReference type="AlphaFoldDB" id="A0A368LJC5"/>
<dbReference type="Proteomes" id="UP000252479">
    <property type="component" value="Unassembled WGS sequence"/>
</dbReference>